<reference evidence="2" key="1">
    <citation type="submission" date="2023-07" db="EMBL/GenBank/DDBJ databases">
        <authorList>
            <person name="Kim M.K."/>
        </authorList>
    </citation>
    <scope>NUCLEOTIDE SEQUENCE</scope>
    <source>
        <strain evidence="2">CA1-15</strain>
    </source>
</reference>
<dbReference type="RefSeq" id="WP_304560899.1">
    <property type="nucleotide sequence ID" value="NZ_JAUQSZ010000005.1"/>
</dbReference>
<evidence type="ECO:0000313" key="2">
    <source>
        <dbReference type="EMBL" id="MDO7842436.1"/>
    </source>
</evidence>
<evidence type="ECO:0000256" key="1">
    <source>
        <dbReference type="SAM" id="Phobius"/>
    </source>
</evidence>
<proteinExistence type="predicted"/>
<keyword evidence="1" id="KW-0812">Transmembrane</keyword>
<sequence>MAWTSALAIWFLFCSLSVFLVLPFGVRTSGEAGVPLVPGQAESAPANFRPGRTAMRVLIVGTALWGVFMLNYTFGWVTPQMVDVLDTWNEQAAR</sequence>
<evidence type="ECO:0000313" key="3">
    <source>
        <dbReference type="Proteomes" id="UP001176468"/>
    </source>
</evidence>
<dbReference type="EMBL" id="JAUQSZ010000005">
    <property type="protein sequence ID" value="MDO7842436.1"/>
    <property type="molecule type" value="Genomic_DNA"/>
</dbReference>
<dbReference type="Pfam" id="PF07330">
    <property type="entry name" value="DUF1467"/>
    <property type="match status" value="1"/>
</dbReference>
<dbReference type="Proteomes" id="UP001176468">
    <property type="component" value="Unassembled WGS sequence"/>
</dbReference>
<accession>A0ABT9A0B4</accession>
<keyword evidence="1" id="KW-0472">Membrane</keyword>
<organism evidence="2 3">
    <name type="scientific">Sphingomonas immobilis</name>
    <dbReference type="NCBI Taxonomy" id="3063997"/>
    <lineage>
        <taxon>Bacteria</taxon>
        <taxon>Pseudomonadati</taxon>
        <taxon>Pseudomonadota</taxon>
        <taxon>Alphaproteobacteria</taxon>
        <taxon>Sphingomonadales</taxon>
        <taxon>Sphingomonadaceae</taxon>
        <taxon>Sphingomonas</taxon>
    </lineage>
</organism>
<gene>
    <name evidence="2" type="ORF">Q5H94_08855</name>
</gene>
<keyword evidence="3" id="KW-1185">Reference proteome</keyword>
<keyword evidence="1" id="KW-1133">Transmembrane helix</keyword>
<comment type="caution">
    <text evidence="2">The sequence shown here is derived from an EMBL/GenBank/DDBJ whole genome shotgun (WGS) entry which is preliminary data.</text>
</comment>
<name>A0ABT9A0B4_9SPHN</name>
<feature type="transmembrane region" description="Helical" evidence="1">
    <location>
        <begin position="57"/>
        <end position="77"/>
    </location>
</feature>
<dbReference type="InterPro" id="IPR009935">
    <property type="entry name" value="DUF1467"/>
</dbReference>
<feature type="transmembrane region" description="Helical" evidence="1">
    <location>
        <begin position="6"/>
        <end position="26"/>
    </location>
</feature>
<protein>
    <submittedName>
        <fullName evidence="2">DUF1467 family protein</fullName>
    </submittedName>
</protein>